<reference evidence="1" key="2">
    <citation type="journal article" date="2015" name="Data Brief">
        <title>Shoot transcriptome of the giant reed, Arundo donax.</title>
        <authorList>
            <person name="Barrero R.A."/>
            <person name="Guerrero F.D."/>
            <person name="Moolhuijzen P."/>
            <person name="Goolsby J.A."/>
            <person name="Tidwell J."/>
            <person name="Bellgard S.E."/>
            <person name="Bellgard M.I."/>
        </authorList>
    </citation>
    <scope>NUCLEOTIDE SEQUENCE</scope>
    <source>
        <tissue evidence="1">Shoot tissue taken approximately 20 cm above the soil surface</tissue>
    </source>
</reference>
<evidence type="ECO:0000313" key="1">
    <source>
        <dbReference type="EMBL" id="JAD29593.1"/>
    </source>
</evidence>
<dbReference type="AlphaFoldDB" id="A0A0A8YW49"/>
<proteinExistence type="predicted"/>
<protein>
    <submittedName>
        <fullName evidence="1">Uncharacterized protein</fullName>
    </submittedName>
</protein>
<dbReference type="EMBL" id="GBRH01268302">
    <property type="protein sequence ID" value="JAD29593.1"/>
    <property type="molecule type" value="Transcribed_RNA"/>
</dbReference>
<name>A0A0A8YW49_ARUDO</name>
<reference evidence="1" key="1">
    <citation type="submission" date="2014-09" db="EMBL/GenBank/DDBJ databases">
        <authorList>
            <person name="Magalhaes I.L.F."/>
            <person name="Oliveira U."/>
            <person name="Santos F.R."/>
            <person name="Vidigal T.H.D.A."/>
            <person name="Brescovit A.D."/>
            <person name="Santos A.J."/>
        </authorList>
    </citation>
    <scope>NUCLEOTIDE SEQUENCE</scope>
    <source>
        <tissue evidence="1">Shoot tissue taken approximately 20 cm above the soil surface</tissue>
    </source>
</reference>
<sequence>MPQEKEAGVVPTARAVGEAAATSWCPSSSFILSRSARIFMQVAYMRAQQACMPSKLAVEAMGSEPTLTDTNCY</sequence>
<accession>A0A0A8YW49</accession>
<organism evidence="1">
    <name type="scientific">Arundo donax</name>
    <name type="common">Giant reed</name>
    <name type="synonym">Donax arundinaceus</name>
    <dbReference type="NCBI Taxonomy" id="35708"/>
    <lineage>
        <taxon>Eukaryota</taxon>
        <taxon>Viridiplantae</taxon>
        <taxon>Streptophyta</taxon>
        <taxon>Embryophyta</taxon>
        <taxon>Tracheophyta</taxon>
        <taxon>Spermatophyta</taxon>
        <taxon>Magnoliopsida</taxon>
        <taxon>Liliopsida</taxon>
        <taxon>Poales</taxon>
        <taxon>Poaceae</taxon>
        <taxon>PACMAD clade</taxon>
        <taxon>Arundinoideae</taxon>
        <taxon>Arundineae</taxon>
        <taxon>Arundo</taxon>
    </lineage>
</organism>